<gene>
    <name evidence="1" type="ORF">CWS20_17330</name>
</gene>
<protein>
    <submittedName>
        <fullName evidence="1">Branched-chain amino acid aminotransferase</fullName>
    </submittedName>
</protein>
<dbReference type="RefSeq" id="WP_066198475.1">
    <property type="nucleotide sequence ID" value="NZ_JAFDQP010000004.1"/>
</dbReference>
<keyword evidence="1" id="KW-0808">Transferase</keyword>
<name>A0A2N0ZDX7_9BACI</name>
<dbReference type="Proteomes" id="UP000233343">
    <property type="component" value="Unassembled WGS sequence"/>
</dbReference>
<evidence type="ECO:0000313" key="2">
    <source>
        <dbReference type="Proteomes" id="UP000233343"/>
    </source>
</evidence>
<dbReference type="EMBL" id="PISD01000037">
    <property type="protein sequence ID" value="PKG27711.1"/>
    <property type="molecule type" value="Genomic_DNA"/>
</dbReference>
<keyword evidence="2" id="KW-1185">Reference proteome</keyword>
<evidence type="ECO:0000313" key="1">
    <source>
        <dbReference type="EMBL" id="PKG27711.1"/>
    </source>
</evidence>
<organism evidence="1 2">
    <name type="scientific">Cytobacillus horneckiae</name>
    <dbReference type="NCBI Taxonomy" id="549687"/>
    <lineage>
        <taxon>Bacteria</taxon>
        <taxon>Bacillati</taxon>
        <taxon>Bacillota</taxon>
        <taxon>Bacilli</taxon>
        <taxon>Bacillales</taxon>
        <taxon>Bacillaceae</taxon>
        <taxon>Cytobacillus</taxon>
    </lineage>
</organism>
<dbReference type="AlphaFoldDB" id="A0A2N0ZDX7"/>
<accession>A0A2N0ZDX7</accession>
<keyword evidence="1" id="KW-0032">Aminotransferase</keyword>
<dbReference type="GO" id="GO:0008483">
    <property type="term" value="F:transaminase activity"/>
    <property type="evidence" value="ECO:0007669"/>
    <property type="project" value="UniProtKB-KW"/>
</dbReference>
<comment type="caution">
    <text evidence="1">The sequence shown here is derived from an EMBL/GenBank/DDBJ whole genome shotgun (WGS) entry which is preliminary data.</text>
</comment>
<sequence>MLKETIPAYIKNEINGDKAVIFKEELNYAIKNQIIDQSIELIEEDGNKRFLNAYIERGDKETEEFLGEETSSFLENPITYFKDHMNEFMYMESEWFGKIDIESVSFEVDDLFKTYDVLIGLKKQKKHEAKIKSYFAEKMHGEDARFSPMFNQKDGIWEINFTFNHIDGFYEEMSIGEAYQLIYQILFGLIETVES</sequence>
<proteinExistence type="predicted"/>
<reference evidence="1 2" key="1">
    <citation type="journal article" date="2010" name="Int. J. Syst. Evol. Microbiol.">
        <title>Bacillus horneckiae sp. nov., isolated from a spacecraft-assembly clean room.</title>
        <authorList>
            <person name="Vaishampayan P."/>
            <person name="Probst A."/>
            <person name="Krishnamurthi S."/>
            <person name="Ghosh S."/>
            <person name="Osman S."/>
            <person name="McDowall A."/>
            <person name="Ruckmani A."/>
            <person name="Mayilraj S."/>
            <person name="Venkateswaran K."/>
        </authorList>
    </citation>
    <scope>NUCLEOTIDE SEQUENCE [LARGE SCALE GENOMIC DNA]</scope>
    <source>
        <strain evidence="2">1PO1SC</strain>
    </source>
</reference>